<dbReference type="AlphaFoldDB" id="A0A2P2PNB6"/>
<organism evidence="1">
    <name type="scientific">Rhizophora mucronata</name>
    <name type="common">Asiatic mangrove</name>
    <dbReference type="NCBI Taxonomy" id="61149"/>
    <lineage>
        <taxon>Eukaryota</taxon>
        <taxon>Viridiplantae</taxon>
        <taxon>Streptophyta</taxon>
        <taxon>Embryophyta</taxon>
        <taxon>Tracheophyta</taxon>
        <taxon>Spermatophyta</taxon>
        <taxon>Magnoliopsida</taxon>
        <taxon>eudicotyledons</taxon>
        <taxon>Gunneridae</taxon>
        <taxon>Pentapetalae</taxon>
        <taxon>rosids</taxon>
        <taxon>fabids</taxon>
        <taxon>Malpighiales</taxon>
        <taxon>Rhizophoraceae</taxon>
        <taxon>Rhizophora</taxon>
    </lineage>
</organism>
<protein>
    <submittedName>
        <fullName evidence="1">Uncharacterized protein</fullName>
    </submittedName>
</protein>
<name>A0A2P2PNB6_RHIMU</name>
<evidence type="ECO:0000313" key="1">
    <source>
        <dbReference type="EMBL" id="MBX56198.1"/>
    </source>
</evidence>
<sequence length="47" mass="5450">MCACLVCATQCLLNCKYSPQLICGPIKISFFLWLLEIDLEKDYRSDF</sequence>
<proteinExistence type="predicted"/>
<reference evidence="1" key="1">
    <citation type="submission" date="2018-02" db="EMBL/GenBank/DDBJ databases">
        <title>Rhizophora mucronata_Transcriptome.</title>
        <authorList>
            <person name="Meera S.P."/>
            <person name="Sreeshan A."/>
            <person name="Augustine A."/>
        </authorList>
    </citation>
    <scope>NUCLEOTIDE SEQUENCE</scope>
    <source>
        <tissue evidence="1">Leaf</tissue>
    </source>
</reference>
<accession>A0A2P2PNB6</accession>
<dbReference type="EMBL" id="GGEC01075714">
    <property type="protein sequence ID" value="MBX56198.1"/>
    <property type="molecule type" value="Transcribed_RNA"/>
</dbReference>